<dbReference type="HOGENOM" id="CLU_1461535_0_0_1"/>
<dbReference type="EMBL" id="KN838746">
    <property type="protein sequence ID" value="KIJ95699.1"/>
    <property type="molecule type" value="Genomic_DNA"/>
</dbReference>
<gene>
    <name evidence="1" type="ORF">K443DRAFT_11205</name>
</gene>
<reference evidence="2" key="2">
    <citation type="submission" date="2015-01" db="EMBL/GenBank/DDBJ databases">
        <title>Evolutionary Origins and Diversification of the Mycorrhizal Mutualists.</title>
        <authorList>
            <consortium name="DOE Joint Genome Institute"/>
            <consortium name="Mycorrhizal Genomics Consortium"/>
            <person name="Kohler A."/>
            <person name="Kuo A."/>
            <person name="Nagy L.G."/>
            <person name="Floudas D."/>
            <person name="Copeland A."/>
            <person name="Barry K.W."/>
            <person name="Cichocki N."/>
            <person name="Veneault-Fourrey C."/>
            <person name="LaButti K."/>
            <person name="Lindquist E.A."/>
            <person name="Lipzen A."/>
            <person name="Lundell T."/>
            <person name="Morin E."/>
            <person name="Murat C."/>
            <person name="Riley R."/>
            <person name="Ohm R."/>
            <person name="Sun H."/>
            <person name="Tunlid A."/>
            <person name="Henrissat B."/>
            <person name="Grigoriev I.V."/>
            <person name="Hibbett D.S."/>
            <person name="Martin F."/>
        </authorList>
    </citation>
    <scope>NUCLEOTIDE SEQUENCE [LARGE SCALE GENOMIC DNA]</scope>
    <source>
        <strain evidence="2">LaAM-08-1</strain>
    </source>
</reference>
<sequence>MLDFTSALAKATVTRRLTTYTLDLQRLSDAKVVHVLHQQHPLDSTCGAQGAFQANTASAMSIPPILPKSQFHTPHINPCPPSSSLAPSDPNSAIRVYITDLTGIPACRAFAENLLEHLHGAEAEPVRNLDEVLQSRRSTRFPYYGLHSAFPLIPFRLDSPFHPESLVFHLKRSPPASNSINPPLL</sequence>
<accession>A0A0C9WK24</accession>
<dbReference type="Proteomes" id="UP000054477">
    <property type="component" value="Unassembled WGS sequence"/>
</dbReference>
<reference evidence="1 2" key="1">
    <citation type="submission" date="2014-04" db="EMBL/GenBank/DDBJ databases">
        <authorList>
            <consortium name="DOE Joint Genome Institute"/>
            <person name="Kuo A."/>
            <person name="Kohler A."/>
            <person name="Nagy L.G."/>
            <person name="Floudas D."/>
            <person name="Copeland A."/>
            <person name="Barry K.W."/>
            <person name="Cichocki N."/>
            <person name="Veneault-Fourrey C."/>
            <person name="LaButti K."/>
            <person name="Lindquist E.A."/>
            <person name="Lipzen A."/>
            <person name="Lundell T."/>
            <person name="Morin E."/>
            <person name="Murat C."/>
            <person name="Sun H."/>
            <person name="Tunlid A."/>
            <person name="Henrissat B."/>
            <person name="Grigoriev I.V."/>
            <person name="Hibbett D.S."/>
            <person name="Martin F."/>
            <person name="Nordberg H.P."/>
            <person name="Cantor M.N."/>
            <person name="Hua S.X."/>
        </authorList>
    </citation>
    <scope>NUCLEOTIDE SEQUENCE [LARGE SCALE GENOMIC DNA]</scope>
    <source>
        <strain evidence="1 2">LaAM-08-1</strain>
    </source>
</reference>
<keyword evidence="2" id="KW-1185">Reference proteome</keyword>
<proteinExistence type="predicted"/>
<evidence type="ECO:0000313" key="2">
    <source>
        <dbReference type="Proteomes" id="UP000054477"/>
    </source>
</evidence>
<evidence type="ECO:0000313" key="1">
    <source>
        <dbReference type="EMBL" id="KIJ95699.1"/>
    </source>
</evidence>
<name>A0A0C9WK24_9AGAR</name>
<organism evidence="1 2">
    <name type="scientific">Laccaria amethystina LaAM-08-1</name>
    <dbReference type="NCBI Taxonomy" id="1095629"/>
    <lineage>
        <taxon>Eukaryota</taxon>
        <taxon>Fungi</taxon>
        <taxon>Dikarya</taxon>
        <taxon>Basidiomycota</taxon>
        <taxon>Agaricomycotina</taxon>
        <taxon>Agaricomycetes</taxon>
        <taxon>Agaricomycetidae</taxon>
        <taxon>Agaricales</taxon>
        <taxon>Agaricineae</taxon>
        <taxon>Hydnangiaceae</taxon>
        <taxon>Laccaria</taxon>
    </lineage>
</organism>
<protein>
    <submittedName>
        <fullName evidence="1">Unplaced genomic scaffold K443scaffold_211, whole genome shotgun sequence</fullName>
    </submittedName>
</protein>
<dbReference type="AlphaFoldDB" id="A0A0C9WK24"/>